<proteinExistence type="predicted"/>
<gene>
    <name evidence="1" type="ORF">AVEN_268665_1</name>
</gene>
<accession>A0A4Y2N696</accession>
<sequence>MGELYGKKLEAMLRQHSSFIDIPDLFSIESDLIAQDESSARPSLRVRTPTENKTIGEGFMVKEESETSVGTRPWTPEGRSVTLSIVFML</sequence>
<dbReference type="EMBL" id="BGPR01008485">
    <property type="protein sequence ID" value="GBN34144.1"/>
    <property type="molecule type" value="Genomic_DNA"/>
</dbReference>
<name>A0A4Y2N696_ARAVE</name>
<comment type="caution">
    <text evidence="1">The sequence shown here is derived from an EMBL/GenBank/DDBJ whole genome shotgun (WGS) entry which is preliminary data.</text>
</comment>
<dbReference type="AlphaFoldDB" id="A0A4Y2N696"/>
<protein>
    <submittedName>
        <fullName evidence="1">Uncharacterized protein</fullName>
    </submittedName>
</protein>
<keyword evidence="2" id="KW-1185">Reference proteome</keyword>
<evidence type="ECO:0000313" key="2">
    <source>
        <dbReference type="Proteomes" id="UP000499080"/>
    </source>
</evidence>
<evidence type="ECO:0000313" key="1">
    <source>
        <dbReference type="EMBL" id="GBN34144.1"/>
    </source>
</evidence>
<organism evidence="1 2">
    <name type="scientific">Araneus ventricosus</name>
    <name type="common">Orbweaver spider</name>
    <name type="synonym">Epeira ventricosa</name>
    <dbReference type="NCBI Taxonomy" id="182803"/>
    <lineage>
        <taxon>Eukaryota</taxon>
        <taxon>Metazoa</taxon>
        <taxon>Ecdysozoa</taxon>
        <taxon>Arthropoda</taxon>
        <taxon>Chelicerata</taxon>
        <taxon>Arachnida</taxon>
        <taxon>Araneae</taxon>
        <taxon>Araneomorphae</taxon>
        <taxon>Entelegynae</taxon>
        <taxon>Araneoidea</taxon>
        <taxon>Araneidae</taxon>
        <taxon>Araneus</taxon>
    </lineage>
</organism>
<dbReference type="Proteomes" id="UP000499080">
    <property type="component" value="Unassembled WGS sequence"/>
</dbReference>
<reference evidence="1 2" key="1">
    <citation type="journal article" date="2019" name="Sci. Rep.">
        <title>Orb-weaving spider Araneus ventricosus genome elucidates the spidroin gene catalogue.</title>
        <authorList>
            <person name="Kono N."/>
            <person name="Nakamura H."/>
            <person name="Ohtoshi R."/>
            <person name="Moran D.A.P."/>
            <person name="Shinohara A."/>
            <person name="Yoshida Y."/>
            <person name="Fujiwara M."/>
            <person name="Mori M."/>
            <person name="Tomita M."/>
            <person name="Arakawa K."/>
        </authorList>
    </citation>
    <scope>NUCLEOTIDE SEQUENCE [LARGE SCALE GENOMIC DNA]</scope>
</reference>